<feature type="domain" description="Ig-like" evidence="4">
    <location>
        <begin position="1148"/>
        <end position="1207"/>
    </location>
</feature>
<name>A0ABV9P321_9FLAO</name>
<keyword evidence="6" id="KW-1185">Reference proteome</keyword>
<keyword evidence="1" id="KW-0732">Signal</keyword>
<proteinExistence type="predicted"/>
<protein>
    <submittedName>
        <fullName evidence="5">T9SS type A sorting domain-containing protein</fullName>
    </submittedName>
</protein>
<feature type="domain" description="Ig-like" evidence="4">
    <location>
        <begin position="2061"/>
        <end position="2128"/>
    </location>
</feature>
<dbReference type="InterPro" id="IPR013783">
    <property type="entry name" value="Ig-like_fold"/>
</dbReference>
<dbReference type="Gene3D" id="2.60.40.10">
    <property type="entry name" value="Immunoglobulins"/>
    <property type="match status" value="1"/>
</dbReference>
<dbReference type="Pfam" id="PF18962">
    <property type="entry name" value="Por_Secre_tail"/>
    <property type="match status" value="1"/>
</dbReference>
<keyword evidence="2" id="KW-0472">Membrane</keyword>
<evidence type="ECO:0000313" key="6">
    <source>
        <dbReference type="Proteomes" id="UP001595885"/>
    </source>
</evidence>
<feature type="transmembrane region" description="Helical" evidence="2">
    <location>
        <begin position="35"/>
        <end position="52"/>
    </location>
</feature>
<dbReference type="RefSeq" id="WP_379737920.1">
    <property type="nucleotide sequence ID" value="NZ_JBHSGW010000001.1"/>
</dbReference>
<keyword evidence="2" id="KW-0812">Transmembrane</keyword>
<evidence type="ECO:0000259" key="4">
    <source>
        <dbReference type="Pfam" id="PF19081"/>
    </source>
</evidence>
<dbReference type="Proteomes" id="UP001595885">
    <property type="component" value="Unassembled WGS sequence"/>
</dbReference>
<dbReference type="EMBL" id="JBHSGW010000001">
    <property type="protein sequence ID" value="MFC4738750.1"/>
    <property type="molecule type" value="Genomic_DNA"/>
</dbReference>
<reference evidence="6" key="1">
    <citation type="journal article" date="2019" name="Int. J. Syst. Evol. Microbiol.">
        <title>The Global Catalogue of Microorganisms (GCM) 10K type strain sequencing project: providing services to taxonomists for standard genome sequencing and annotation.</title>
        <authorList>
            <consortium name="The Broad Institute Genomics Platform"/>
            <consortium name="The Broad Institute Genome Sequencing Center for Infectious Disease"/>
            <person name="Wu L."/>
            <person name="Ma J."/>
        </authorList>
    </citation>
    <scope>NUCLEOTIDE SEQUENCE [LARGE SCALE GENOMIC DNA]</scope>
    <source>
        <strain evidence="6">CCUG 50349</strain>
    </source>
</reference>
<gene>
    <name evidence="5" type="ORF">ACFO3U_01955</name>
</gene>
<dbReference type="InterPro" id="IPR026444">
    <property type="entry name" value="Secre_tail"/>
</dbReference>
<evidence type="ECO:0000256" key="2">
    <source>
        <dbReference type="SAM" id="Phobius"/>
    </source>
</evidence>
<keyword evidence="2" id="KW-1133">Transmembrane helix</keyword>
<evidence type="ECO:0000259" key="3">
    <source>
        <dbReference type="Pfam" id="PF18962"/>
    </source>
</evidence>
<dbReference type="InterPro" id="IPR044023">
    <property type="entry name" value="Ig_7"/>
</dbReference>
<evidence type="ECO:0000313" key="5">
    <source>
        <dbReference type="EMBL" id="MFC4738750.1"/>
    </source>
</evidence>
<dbReference type="NCBIfam" id="TIGR04183">
    <property type="entry name" value="Por_Secre_tail"/>
    <property type="match status" value="1"/>
</dbReference>
<organism evidence="5 6">
    <name type="scientific">Flavobacterium ponti</name>
    <dbReference type="NCBI Taxonomy" id="665133"/>
    <lineage>
        <taxon>Bacteria</taxon>
        <taxon>Pseudomonadati</taxon>
        <taxon>Bacteroidota</taxon>
        <taxon>Flavobacteriia</taxon>
        <taxon>Flavobacteriales</taxon>
        <taxon>Flavobacteriaceae</taxon>
        <taxon>Flavobacterium</taxon>
    </lineage>
</organism>
<evidence type="ECO:0000256" key="1">
    <source>
        <dbReference type="ARBA" id="ARBA00022729"/>
    </source>
</evidence>
<accession>A0ABV9P321</accession>
<dbReference type="Pfam" id="PF19081">
    <property type="entry name" value="Ig_7"/>
    <property type="match status" value="2"/>
</dbReference>
<sequence length="2294" mass="236719">MTKNYDSVETFLLSGSTISSSKGITSYKTKKRTRLSFLTVFVALFSFIFAQAQSTANYTFSTNTTGSLALDANGNTVDMSTGTAQLIGAGLDAASSGVNNIGFNFIFMGNNYTQYSVNEDGVLQLGGSAVGTNIYTISGGTSTSPRLGAFNADMRTGTITGKVHAKVIGTAPNRVLVIELKDMQLYYTSTAAAGNSTYQIRLYETTGIIEYVYGTMNVTVGTPASGMSIGFYTGSAAGKFASVNYLTSTYTTTGTYTANTTPSTLGAITNLDSSADGNRRTYSFTPPIISGNVTGLAFSSITTNTTTLEWVDNATNEVSFLITRATDAAFTQNIVNTTIASTTSIGVGTNYNSIQTGLAAGTTYYYKVTALTEGSSSSVISGSQATLNGISYYWTGLTGGNWNDFANWNTAADGTGSIPTVWATSDVHIIDGAGITPGGVLSISVDRTSFTVGQIKIIDNTDLTLSSSATTTRTITISGGPNDDFILEAGSTLNLTSATNAVAFAFTGSGNTGTLSGTYIASGSTSNNISTTGGTGTLFTVTSTGNITSNLNSSSACITGNATNLIFQNGSNYTHSNSTTVNYIPTATWQANATATLNGNTSGTTLTSGSTSLGNLIVNNTLSTGTLSAFTSNSRTIQGNLTVNSTGTGKFRAITSGVLQINGDLIINGGIFEIGSTTGGGVIVKGNTSVASGGILDLNQSTLQNEGNMINNGSVLSSETTTANSRLNFLGTSTAQTLSGSGTFTGRVSSLGIANPMGLTISTPVLVQRVNLFYGLVTGSSNITIGTGLALGAAVQIGQASNPNSGGNFDVSPIYNLGTGSYTILYLSETTPRTTGFEIPPSRIVNNITLDNTNGLTIAGGVIEVLNTLTLTNGIVSTTSANHISHGSATTAGTLTGGSTNSFIDGPIVRTINDANAASNYVLYPVGKAGVYSPIWLAPTTTSASKFKAEAFNTNSGTEDASIIGLSTNRRWEAIPTTGTFTDINVRLADANLVSTNIPVHAVTANGAYSSAFGSVATFTAGTPNTVQSNFSLPSANYNGFLSYANSNTCSGTPTPGNTISSSNSICLGESITLSLQNITTGSGVTYQWKSSTDGITYTAISGAINPTLTISPTQAEFYICEVTCSAGPTSGSSLPFQIIFTNNITSTIPNTRCGTGSVDLMATGNTGTTINWYSDSVGGSPLAIGNTFTTPSINTTTTYYAAATTSSSGNITLGAGATNSSSTAASFFPGSWGGAKTQYIIRASELIQAGITAGPITNLGFEPTNSGQTYQGFYVNVGHTTLSTAPTSTFVPNTNLTLVYAGSEANDGYTPIANTINNLVFGTGTGTSNSFIWDGASNIVISISWSRVPSASTSTSTTMKVDNVGFVSSAYRQRDNVTPTAMLDETSVNSTSSNRPKFTINGQLLCSSPRVAIVASVTTPPNLSLSLPNVTICESDTSATITLTSSVGDYNTYTWSPSSGVTGNESTGWQFNPTVSTLYTLTASQTSGSLCSTTTTFNVIVNPLPTSLIITPTSTSTCIDTIQSLVTSGGIIGVEGKVGSGTSTNTTSTPFKGYWGGSKTQALYTASELTALGMVAGQNINTIGFVALSGTPNLLNNFTINAGFVSNSTLGTDFISGATNVVLAPASYTPSSGSGNLDFTMTTPLNWDGVSNLLIETCFNNNNGGGAIANSISVESSTVVSGLNLYRSQDNTADVCSNTTLPSVSTNRPNLRISTIESTLITWSPVNDLYTDAAATIAYVANTNAPTVYYKSSIANTNTYTATATTAFNCFVNTTASITTLDCGIPYVNLQFPGTATIETCNTQTFYAQVYKAGVTEAAGQGSGITAWIGTNTTNTDPATWPETSWQLATFNVQFGNNDEYQATFGPMAAGTYYVASRFVFTPGNYVYGGYTPTGGGIWDGTNNISAVLTVNDVTAPTASSQSFCNSATVADLVATGTALQWYTASTGGTSLTSTTPLVSGDYYVSQTINSCESIRTMVSVTINVTSAPTASSQSFCNSATVGDLVATGTALQWYAASTGGTALASTTPLFSGDYYVSQTINSCESIRTMVSVTINVTTAPTASSQSFCNGATVADLVATGTALQWYTMSTGGTALADTTTLVSGDYYVSQTLNSCESPRTLVTVSITTVPTPTGNTLQTVTETNASDATIEDLVVSGTGIIWYPSSADAAAGTNAIVAGTQLISGATYYAVSVLGSCSSTPLAVTVTVVLETKSFDVKGLKYYPNPVLDVFTVNYSQNITSIEIYDLSGRKVKGNKVNKTEVSIDMSELAASVYVVKVFAEGQSTEFKIIKK</sequence>
<comment type="caution">
    <text evidence="5">The sequence shown here is derived from an EMBL/GenBank/DDBJ whole genome shotgun (WGS) entry which is preliminary data.</text>
</comment>
<feature type="domain" description="Secretion system C-terminal sorting" evidence="3">
    <location>
        <begin position="2225"/>
        <end position="2292"/>
    </location>
</feature>